<reference evidence="3" key="1">
    <citation type="journal article" date="2020" name="mSystems">
        <title>Genome- and Community-Level Interaction Insights into Carbon Utilization and Element Cycling Functions of Hydrothermarchaeota in Hydrothermal Sediment.</title>
        <authorList>
            <person name="Zhou Z."/>
            <person name="Liu Y."/>
            <person name="Xu W."/>
            <person name="Pan J."/>
            <person name="Luo Z.H."/>
            <person name="Li M."/>
        </authorList>
    </citation>
    <scope>NUCLEOTIDE SEQUENCE [LARGE SCALE GENOMIC DNA]</scope>
    <source>
        <strain evidence="3">HyVt-237</strain>
    </source>
</reference>
<dbReference type="Proteomes" id="UP000885931">
    <property type="component" value="Unassembled WGS sequence"/>
</dbReference>
<dbReference type="AlphaFoldDB" id="A0A7C0XAC5"/>
<evidence type="ECO:0000313" key="3">
    <source>
        <dbReference type="EMBL" id="HDM89667.1"/>
    </source>
</evidence>
<comment type="caution">
    <text evidence="3">The sequence shown here is derived from an EMBL/GenBank/DDBJ whole genome shotgun (WGS) entry which is preliminary data.</text>
</comment>
<feature type="chain" id="PRO_5027974303" evidence="2">
    <location>
        <begin position="24"/>
        <end position="409"/>
    </location>
</feature>
<accession>A0A7C0XAC5</accession>
<keyword evidence="1" id="KW-0802">TPR repeat</keyword>
<organism evidence="3">
    <name type="scientific">candidate division WOR-3 bacterium</name>
    <dbReference type="NCBI Taxonomy" id="2052148"/>
    <lineage>
        <taxon>Bacteria</taxon>
        <taxon>Bacteria division WOR-3</taxon>
    </lineage>
</organism>
<dbReference type="PROSITE" id="PS50005">
    <property type="entry name" value="TPR"/>
    <property type="match status" value="3"/>
</dbReference>
<keyword evidence="2" id="KW-0732">Signal</keyword>
<dbReference type="Pfam" id="PF13374">
    <property type="entry name" value="TPR_10"/>
    <property type="match status" value="1"/>
</dbReference>
<feature type="repeat" description="TPR" evidence="1">
    <location>
        <begin position="73"/>
        <end position="106"/>
    </location>
</feature>
<dbReference type="InterPro" id="IPR011990">
    <property type="entry name" value="TPR-like_helical_dom_sf"/>
</dbReference>
<feature type="repeat" description="TPR" evidence="1">
    <location>
        <begin position="39"/>
        <end position="72"/>
    </location>
</feature>
<dbReference type="Pfam" id="PF13181">
    <property type="entry name" value="TPR_8"/>
    <property type="match status" value="3"/>
</dbReference>
<dbReference type="EMBL" id="DRBW01000018">
    <property type="protein sequence ID" value="HDM89667.1"/>
    <property type="molecule type" value="Genomic_DNA"/>
</dbReference>
<dbReference type="PANTHER" id="PTHR12558">
    <property type="entry name" value="CELL DIVISION CYCLE 16,23,27"/>
    <property type="match status" value="1"/>
</dbReference>
<dbReference type="Gene3D" id="1.25.40.10">
    <property type="entry name" value="Tetratricopeptide repeat domain"/>
    <property type="match status" value="2"/>
</dbReference>
<dbReference type="PANTHER" id="PTHR12558:SF13">
    <property type="entry name" value="CELL DIVISION CYCLE PROTEIN 27 HOMOLOG"/>
    <property type="match status" value="1"/>
</dbReference>
<dbReference type="SUPFAM" id="SSF48452">
    <property type="entry name" value="TPR-like"/>
    <property type="match status" value="2"/>
</dbReference>
<dbReference type="Pfam" id="PF14559">
    <property type="entry name" value="TPR_19"/>
    <property type="match status" value="2"/>
</dbReference>
<dbReference type="SMART" id="SM00028">
    <property type="entry name" value="TPR"/>
    <property type="match status" value="7"/>
</dbReference>
<proteinExistence type="predicted"/>
<evidence type="ECO:0000256" key="2">
    <source>
        <dbReference type="SAM" id="SignalP"/>
    </source>
</evidence>
<protein>
    <submittedName>
        <fullName evidence="3">Tetratricopeptide repeat protein</fullName>
    </submittedName>
</protein>
<sequence>MGKNMKALILIGAITAGFGMLGAQENSAPETTTAIRDSAKVWYSIGKDYFIKKRYEDAVRNFKRALEYDSTFVEAYLDMARAYLALGNMDSAEVAYRKVAQIDPHDSRGWQGLGFLYGILKKDVDKGVEYYRKALEVDPENNDARFGLASLLDKAGRAAEADSVYLQALARDPDNPGIKRAYGLFLNSQGRYDEAVKYLKEVLPVFKDDEDLRKALLDACLKSGERENLETALEDVNYLIGKDSTNYTHYLKRADIYEKLGKYKLALKDYDRAIELAKGYTPIPYLKKANLLVDKLKDYAAARAVLREALKLDFPNDDLKAAAYDLLGDTYMTSARIARKEGDDLRKRGLEKEARQKYAEAVENYDKAIAEYQKALSLNSPKWVEYARKQIARAKKVRQKAWRKSQGIE</sequence>
<feature type="repeat" description="TPR" evidence="1">
    <location>
        <begin position="247"/>
        <end position="280"/>
    </location>
</feature>
<dbReference type="InterPro" id="IPR019734">
    <property type="entry name" value="TPR_rpt"/>
</dbReference>
<name>A0A7C0XAC5_UNCW3</name>
<feature type="signal peptide" evidence="2">
    <location>
        <begin position="1"/>
        <end position="23"/>
    </location>
</feature>
<gene>
    <name evidence="3" type="ORF">ENG67_00475</name>
</gene>
<evidence type="ECO:0000256" key="1">
    <source>
        <dbReference type="PROSITE-ProRule" id="PRU00339"/>
    </source>
</evidence>